<keyword evidence="3" id="KW-1185">Reference proteome</keyword>
<dbReference type="EMBL" id="OZ037945">
    <property type="protein sequence ID" value="CAL1702112.1"/>
    <property type="molecule type" value="Genomic_DNA"/>
</dbReference>
<organism evidence="2 3">
    <name type="scientific">Somion occarium</name>
    <dbReference type="NCBI Taxonomy" id="3059160"/>
    <lineage>
        <taxon>Eukaryota</taxon>
        <taxon>Fungi</taxon>
        <taxon>Dikarya</taxon>
        <taxon>Basidiomycota</taxon>
        <taxon>Agaricomycotina</taxon>
        <taxon>Agaricomycetes</taxon>
        <taxon>Polyporales</taxon>
        <taxon>Cerrenaceae</taxon>
        <taxon>Somion</taxon>
    </lineage>
</organism>
<feature type="compositionally biased region" description="Basic and acidic residues" evidence="1">
    <location>
        <begin position="229"/>
        <end position="255"/>
    </location>
</feature>
<name>A0ABP1D4X2_9APHY</name>
<dbReference type="Proteomes" id="UP001497453">
    <property type="component" value="Chromosome 2"/>
</dbReference>
<dbReference type="PANTHER" id="PTHR16291:SF0">
    <property type="entry name" value="NUCLEAR CAP-BINDING PROTEIN SUBUNIT 3"/>
    <property type="match status" value="1"/>
</dbReference>
<dbReference type="PANTHER" id="PTHR16291">
    <property type="entry name" value="NUCLEAR CAP-BINDING PROTEIN SUBUNIT 3"/>
    <property type="match status" value="1"/>
</dbReference>
<feature type="region of interest" description="Disordered" evidence="1">
    <location>
        <begin position="213"/>
        <end position="373"/>
    </location>
</feature>
<gene>
    <name evidence="2" type="ORF">GFSPODELE1_LOCUS3885</name>
</gene>
<dbReference type="Pfam" id="PF10309">
    <property type="entry name" value="NCBP3"/>
    <property type="match status" value="1"/>
</dbReference>
<dbReference type="InterPro" id="IPR019416">
    <property type="entry name" value="NCBP3"/>
</dbReference>
<sequence length="373" mass="41809">MDTTPDVELDLDNQEISLSYDDTVEYSEQVDTSSVDVTVPAPASASLAERIGANKVYLISDAVALAARVGKRKYEVENLNDAEEDMDEDIENTTIRDNAILFQGTPISHLSTSSIFAYATHFDSHPIALEWIDDKTCILVFSSRHAAREAYRYLSKFAGEEPSGDGTLTAKPIPMDLWPPEERISKSLGTGEGLKGVIRLRWATSGDVKSKGSWEQSEFYKKHGSKAGKPGETEERARKRQKAMEEGDRWEKGNLDEELDSLQADYPSKPVRSRRKVDKTLLERTSLLRSHPVSLESRITVPLPRRARRNARGSPSEEPDQEVGGHKASLQDRLGEPTPQRQSRGEERRTGRRPRQTQEELDAELDAFLNAED</sequence>
<reference evidence="3" key="1">
    <citation type="submission" date="2024-04" db="EMBL/GenBank/DDBJ databases">
        <authorList>
            <person name="Shaw F."/>
            <person name="Minotto A."/>
        </authorList>
    </citation>
    <scope>NUCLEOTIDE SEQUENCE [LARGE SCALE GENOMIC DNA]</scope>
</reference>
<feature type="compositionally biased region" description="Basic and acidic residues" evidence="1">
    <location>
        <begin position="323"/>
        <end position="335"/>
    </location>
</feature>
<evidence type="ECO:0000313" key="3">
    <source>
        <dbReference type="Proteomes" id="UP001497453"/>
    </source>
</evidence>
<protein>
    <recommendedName>
        <fullName evidence="4">Chromatin target of PRMT1 protein C-terminal domain-containing protein</fullName>
    </recommendedName>
</protein>
<proteinExistence type="predicted"/>
<evidence type="ECO:0000313" key="2">
    <source>
        <dbReference type="EMBL" id="CAL1702112.1"/>
    </source>
</evidence>
<accession>A0ABP1D4X2</accession>
<evidence type="ECO:0000256" key="1">
    <source>
        <dbReference type="SAM" id="MobiDB-lite"/>
    </source>
</evidence>
<evidence type="ECO:0008006" key="4">
    <source>
        <dbReference type="Google" id="ProtNLM"/>
    </source>
</evidence>
<feature type="compositionally biased region" description="Acidic residues" evidence="1">
    <location>
        <begin position="359"/>
        <end position="373"/>
    </location>
</feature>